<evidence type="ECO:0000313" key="13">
    <source>
        <dbReference type="Proteomes" id="UP001447188"/>
    </source>
</evidence>
<organism evidence="12 13">
    <name type="scientific">Discina gigas</name>
    <dbReference type="NCBI Taxonomy" id="1032678"/>
    <lineage>
        <taxon>Eukaryota</taxon>
        <taxon>Fungi</taxon>
        <taxon>Dikarya</taxon>
        <taxon>Ascomycota</taxon>
        <taxon>Pezizomycotina</taxon>
        <taxon>Pezizomycetes</taxon>
        <taxon>Pezizales</taxon>
        <taxon>Discinaceae</taxon>
        <taxon>Discina</taxon>
    </lineage>
</organism>
<dbReference type="PROSITE" id="PS00498">
    <property type="entry name" value="TYROSINASE_2"/>
    <property type="match status" value="1"/>
</dbReference>
<dbReference type="Pfam" id="PF18132">
    <property type="entry name" value="Tyrosinase_C"/>
    <property type="match status" value="1"/>
</dbReference>
<keyword evidence="6" id="KW-0186">Copper</keyword>
<evidence type="ECO:0000256" key="8">
    <source>
        <dbReference type="ARBA" id="ARBA00023101"/>
    </source>
</evidence>
<dbReference type="PRINTS" id="PR00092">
    <property type="entry name" value="TYROSINASE"/>
</dbReference>
<gene>
    <name evidence="12" type="ORF">Q9L58_005789</name>
</gene>
<dbReference type="InterPro" id="IPR041640">
    <property type="entry name" value="Tyrosinase_C"/>
</dbReference>
<keyword evidence="5" id="KW-0560">Oxidoreductase</keyword>
<evidence type="ECO:0000256" key="10">
    <source>
        <dbReference type="ARBA" id="ARBA00048881"/>
    </source>
</evidence>
<dbReference type="InterPro" id="IPR002227">
    <property type="entry name" value="Tyrosinase_Cu-bd"/>
</dbReference>
<dbReference type="EC" id="1.14.18.1" evidence="3"/>
<comment type="caution">
    <text evidence="12">The sequence shown here is derived from an EMBL/GenBank/DDBJ whole genome shotgun (WGS) entry which is preliminary data.</text>
</comment>
<keyword evidence="7" id="KW-0503">Monooxygenase</keyword>
<evidence type="ECO:0000256" key="5">
    <source>
        <dbReference type="ARBA" id="ARBA00023002"/>
    </source>
</evidence>
<dbReference type="SUPFAM" id="SSF48056">
    <property type="entry name" value="Di-copper centre-containing domain"/>
    <property type="match status" value="1"/>
</dbReference>
<accession>A0ABR3GH88</accession>
<dbReference type="InterPro" id="IPR008922">
    <property type="entry name" value="Di-copper_centre_dom_sf"/>
</dbReference>
<protein>
    <recommendedName>
        <fullName evidence="3">tyrosinase</fullName>
        <ecNumber evidence="3">1.14.18.1</ecNumber>
    </recommendedName>
</protein>
<comment type="catalytic activity">
    <reaction evidence="9">
        <text>2 L-dopa + O2 = 2 L-dopaquinone + 2 H2O</text>
        <dbReference type="Rhea" id="RHEA:34287"/>
        <dbReference type="ChEBI" id="CHEBI:15377"/>
        <dbReference type="ChEBI" id="CHEBI:15379"/>
        <dbReference type="ChEBI" id="CHEBI:57504"/>
        <dbReference type="ChEBI" id="CHEBI:57924"/>
        <dbReference type="EC" id="1.14.18.1"/>
    </reaction>
</comment>
<reference evidence="12 13" key="1">
    <citation type="submission" date="2024-02" db="EMBL/GenBank/DDBJ databases">
        <title>Discinaceae phylogenomics.</title>
        <authorList>
            <person name="Dirks A.C."/>
            <person name="James T.Y."/>
        </authorList>
    </citation>
    <scope>NUCLEOTIDE SEQUENCE [LARGE SCALE GENOMIC DNA]</scope>
    <source>
        <strain evidence="12 13">ACD0624</strain>
    </source>
</reference>
<dbReference type="Pfam" id="PF00264">
    <property type="entry name" value="Tyrosinase"/>
    <property type="match status" value="1"/>
</dbReference>
<comment type="catalytic activity">
    <reaction evidence="10">
        <text>L-tyrosine + O2 = L-dopaquinone + H2O</text>
        <dbReference type="Rhea" id="RHEA:18117"/>
        <dbReference type="ChEBI" id="CHEBI:15377"/>
        <dbReference type="ChEBI" id="CHEBI:15379"/>
        <dbReference type="ChEBI" id="CHEBI:57924"/>
        <dbReference type="ChEBI" id="CHEBI:58315"/>
        <dbReference type="EC" id="1.14.18.1"/>
    </reaction>
</comment>
<evidence type="ECO:0000256" key="4">
    <source>
        <dbReference type="ARBA" id="ARBA00022723"/>
    </source>
</evidence>
<sequence length="663" mass="74145">MFPRHIPTSDYTSVPYITVELPSYTSSYVPPVYTPLPYESSYAPDPDEPTYTPPNPYQTTSPTVVIVDPPQYTDHARNFTPVVGAPGVELRLPIDELQANYPDIWNMFCLALESMMALEESLDLSYYQISGIHGVPHIPWQYPIDTATQDPSRGYCTHGSALFSTWHRPYLILIEQLLYDHAVSEAAKFTGPDAQKYRDAAKKVRIPYWDWSSEATKSHLPAVVMVETLTVIKPAPGTGSPTQVTIPNPLFTYDFKRDDYRQTYFTGWFRDTDSTRRQPDANGVSRNPLADQELANTYDSRRQNTYNLFSIPSFQAFTSNAWDGGGAPNAWTSVESIHNNIHSNIGGSLGHMSYVDYAGFDPIFWFHHSNVDRLTAIYQAVWPGNNVMPQSASGTFARIIQPGDIDTIDTPLYPFRHPNGVEWTSRDISDAQSIFTYGYGYPEVPPQFYGQSDGVLQQFATTKVNELYRPVLSQSLTPAPAGGVVRREWVAHLAYDQSELVGALNVLLFLGDVPENVGNWQTEPNLVGECATFGDESATMSHVIKGTVPLTKALMDNHIGLDPKDVVKYLRENLHWVIKQGGYSVPVSQLKSLKVGISSTQVAYSDDYTQLAQWGQAETHYDITDGKDGGLQPNETYLVQSVEAPYVLPVNSTITRRYARLNL</sequence>
<dbReference type="EMBL" id="JBBBZM010000073">
    <property type="protein sequence ID" value="KAL0635301.1"/>
    <property type="molecule type" value="Genomic_DNA"/>
</dbReference>
<keyword evidence="13" id="KW-1185">Reference proteome</keyword>
<dbReference type="Gene3D" id="2.60.310.20">
    <property type="match status" value="1"/>
</dbReference>
<evidence type="ECO:0000256" key="2">
    <source>
        <dbReference type="ARBA" id="ARBA00009928"/>
    </source>
</evidence>
<dbReference type="PANTHER" id="PTHR11474">
    <property type="entry name" value="TYROSINASE FAMILY MEMBER"/>
    <property type="match status" value="1"/>
</dbReference>
<evidence type="ECO:0000256" key="9">
    <source>
        <dbReference type="ARBA" id="ARBA00048233"/>
    </source>
</evidence>
<evidence type="ECO:0000256" key="1">
    <source>
        <dbReference type="ARBA" id="ARBA00001973"/>
    </source>
</evidence>
<evidence type="ECO:0000259" key="11">
    <source>
        <dbReference type="PROSITE" id="PS00498"/>
    </source>
</evidence>
<evidence type="ECO:0000313" key="12">
    <source>
        <dbReference type="EMBL" id="KAL0635301.1"/>
    </source>
</evidence>
<comment type="similarity">
    <text evidence="2">Belongs to the tyrosinase family.</text>
</comment>
<evidence type="ECO:0000256" key="6">
    <source>
        <dbReference type="ARBA" id="ARBA00023008"/>
    </source>
</evidence>
<dbReference type="Proteomes" id="UP001447188">
    <property type="component" value="Unassembled WGS sequence"/>
</dbReference>
<keyword evidence="8" id="KW-0470">Melanin biosynthesis</keyword>
<feature type="domain" description="Tyrosinase copper-binding" evidence="11">
    <location>
        <begin position="361"/>
        <end position="372"/>
    </location>
</feature>
<dbReference type="Gene3D" id="1.10.1280.10">
    <property type="entry name" value="Di-copper center containing domain from catechol oxidase"/>
    <property type="match status" value="1"/>
</dbReference>
<proteinExistence type="inferred from homology"/>
<dbReference type="InterPro" id="IPR050316">
    <property type="entry name" value="Tyrosinase/Hemocyanin"/>
</dbReference>
<keyword evidence="4" id="KW-0479">Metal-binding</keyword>
<name>A0ABR3GH88_9PEZI</name>
<evidence type="ECO:0000256" key="7">
    <source>
        <dbReference type="ARBA" id="ARBA00023033"/>
    </source>
</evidence>
<comment type="cofactor">
    <cofactor evidence="1">
        <name>Cu(2+)</name>
        <dbReference type="ChEBI" id="CHEBI:29036"/>
    </cofactor>
</comment>
<evidence type="ECO:0000256" key="3">
    <source>
        <dbReference type="ARBA" id="ARBA00011906"/>
    </source>
</evidence>
<dbReference type="PANTHER" id="PTHR11474:SF76">
    <property type="entry name" value="SHKT DOMAIN-CONTAINING PROTEIN"/>
    <property type="match status" value="1"/>
</dbReference>